<accession>A0A0E3SD36</accession>
<dbReference type="KEGG" id="mhor:MSHOH_2303"/>
<evidence type="ECO:0000313" key="1">
    <source>
        <dbReference type="EMBL" id="AKB78786.1"/>
    </source>
</evidence>
<gene>
    <name evidence="1" type="ORF">MSHOH_2303</name>
</gene>
<dbReference type="HOGENOM" id="CLU_2766078_0_0_2"/>
<dbReference type="Proteomes" id="UP000033101">
    <property type="component" value="Chromosome"/>
</dbReference>
<name>A0A0E3SD36_9EURY</name>
<sequence>MDKNTFLEIIQPRFWYIGQDGLWIWKCNALRAMANSGDKNYHKYIKEAVKERDHNIRNMALWACQKLGI</sequence>
<dbReference type="STRING" id="1434110.MSHOH_2303"/>
<dbReference type="PATRIC" id="fig|1434110.4.peg.2946"/>
<organism evidence="1 2">
    <name type="scientific">Methanosarcina horonobensis HB-1 = JCM 15518</name>
    <dbReference type="NCBI Taxonomy" id="1434110"/>
    <lineage>
        <taxon>Archaea</taxon>
        <taxon>Methanobacteriati</taxon>
        <taxon>Methanobacteriota</taxon>
        <taxon>Stenosarchaea group</taxon>
        <taxon>Methanomicrobia</taxon>
        <taxon>Methanosarcinales</taxon>
        <taxon>Methanosarcinaceae</taxon>
        <taxon>Methanosarcina</taxon>
    </lineage>
</organism>
<protein>
    <submittedName>
        <fullName evidence="1">Epoxyqueuosine (OQ) reductase QueG</fullName>
    </submittedName>
</protein>
<dbReference type="AlphaFoldDB" id="A0A0E3SD36"/>
<proteinExistence type="predicted"/>
<keyword evidence="2" id="KW-1185">Reference proteome</keyword>
<evidence type="ECO:0000313" key="2">
    <source>
        <dbReference type="Proteomes" id="UP000033101"/>
    </source>
</evidence>
<dbReference type="EMBL" id="CP009516">
    <property type="protein sequence ID" value="AKB78786.1"/>
    <property type="molecule type" value="Genomic_DNA"/>
</dbReference>
<reference evidence="1 2" key="1">
    <citation type="submission" date="2014-07" db="EMBL/GenBank/DDBJ databases">
        <title>Methanogenic archaea and the global carbon cycle.</title>
        <authorList>
            <person name="Henriksen J.R."/>
            <person name="Luke J."/>
            <person name="Reinhart S."/>
            <person name="Benedict M.N."/>
            <person name="Youngblut N.D."/>
            <person name="Metcalf M.E."/>
            <person name="Whitaker R.J."/>
            <person name="Metcalf W.W."/>
        </authorList>
    </citation>
    <scope>NUCLEOTIDE SEQUENCE [LARGE SCALE GENOMIC DNA]</scope>
    <source>
        <strain evidence="1 2">HB-1</strain>
    </source>
</reference>